<dbReference type="eggNOG" id="COG1228">
    <property type="taxonomic scope" value="Bacteria"/>
</dbReference>
<dbReference type="RefSeq" id="WP_025225642.1">
    <property type="nucleotide sequence ID" value="NZ_CP007139.1"/>
</dbReference>
<evidence type="ECO:0000256" key="1">
    <source>
        <dbReference type="SAM" id="MobiDB-lite"/>
    </source>
</evidence>
<evidence type="ECO:0000256" key="2">
    <source>
        <dbReference type="SAM" id="SignalP"/>
    </source>
</evidence>
<name>A0A068NW12_FIMGI</name>
<keyword evidence="5" id="KW-1185">Reference proteome</keyword>
<feature type="chain" id="PRO_5001654299" evidence="2">
    <location>
        <begin position="18"/>
        <end position="878"/>
    </location>
</feature>
<dbReference type="AlphaFoldDB" id="A0A068NW12"/>
<dbReference type="SUPFAM" id="SSF51556">
    <property type="entry name" value="Metallo-dependent hydrolases"/>
    <property type="match status" value="2"/>
</dbReference>
<dbReference type="Proteomes" id="UP000027982">
    <property type="component" value="Chromosome"/>
</dbReference>
<keyword evidence="2" id="KW-0732">Signal</keyword>
<organism evidence="4 5">
    <name type="scientific">Fimbriimonas ginsengisoli Gsoil 348</name>
    <dbReference type="NCBI Taxonomy" id="661478"/>
    <lineage>
        <taxon>Bacteria</taxon>
        <taxon>Bacillati</taxon>
        <taxon>Armatimonadota</taxon>
        <taxon>Fimbriimonadia</taxon>
        <taxon>Fimbriimonadales</taxon>
        <taxon>Fimbriimonadaceae</taxon>
        <taxon>Fimbriimonas</taxon>
    </lineage>
</organism>
<protein>
    <submittedName>
        <fullName evidence="4">Amidohydrolase containing protein</fullName>
    </submittedName>
</protein>
<evidence type="ECO:0000313" key="4">
    <source>
        <dbReference type="EMBL" id="AIE85799.1"/>
    </source>
</evidence>
<dbReference type="OrthoDB" id="9802793at2"/>
<gene>
    <name evidence="4" type="ORF">OP10G_2431</name>
</gene>
<feature type="domain" description="Amidohydrolase-related" evidence="3">
    <location>
        <begin position="330"/>
        <end position="414"/>
    </location>
</feature>
<proteinExistence type="predicted"/>
<evidence type="ECO:0000259" key="3">
    <source>
        <dbReference type="Pfam" id="PF01979"/>
    </source>
</evidence>
<dbReference type="HOGENOM" id="CLU_329199_0_0_0"/>
<sequence length="878" mass="94046">MSIQRMIGLLFVVPALAAAQTSPPTKFPVETNTMRKSLPKTGGDVFIKNGKLLTASHGTLEGTSILVRHGKIASIGKDLVAPEGITVIDATGKVVSPGIVDAHVHRGIDSTNEGTDAIVGEVRILDVLNPDAKTIWQAAASGETTGMILHGSANPIGGQSQVIKFKYGRSVDDILFPGAPRMIKFALGENVTRSGNQQSTRFPHTRLGVEAVYRRAFTQARDYMKKWDAYDAARLTDRNAVAPQRDLRLETLADILRRKIWVQCHSYRASEILMMVRLSQEFGFKIGAMQHALESYKIAPELAKAGVGVSIFEDDWAGKLELYDCIPYAAAILTKAGANVSINTDGVSGTTALILDAAKTMRYGGLTEDQALRLVTMNPARELGVDTRVGSLDIGKDADIVVWDGHPLSTYSRVNTTLIDGEVFFQRRDAFGVDKSSITKTKLDPFTYVASPAVPKLGNVYAIVGATIHPVLGPTISNGIVLLEDGKIKAVGNQVMVPKNAIVVDARKMHVYPGFIDAGTTIGLSEFGQVGQASDAREFGTNQPDLVALTAVQSWSEHLATTRCVGVTSVFTCPRGGTVSGQGSVINTAGWTNELMGVKPKAALCLNWPGGGGGFSDVDIDTVGDNDGDGSGSDKNDNMGGGGQGFGGGGDGTTSDDIKTYFDKAVKYGKAHDVADLSLEAMQPYISGQLPVFIRVRDRAGIIAVVEFVKKYKLKAVVVDAPESWKEAKLLADNHIPVILSAAGKTTLSANTTTNDWDPYDTPYATPALLKRAGVKFCFMSDSYADAKNLPERVGESCAYGLSREDAVRALTLSAAEILGVSDKLGSITPGKTGNLVITDGDPFEMTSNIRYVFVDGKPVRLESKFTRLRDMYLQRVQ</sequence>
<feature type="signal peptide" evidence="2">
    <location>
        <begin position="1"/>
        <end position="17"/>
    </location>
</feature>
<feature type="region of interest" description="Disordered" evidence="1">
    <location>
        <begin position="621"/>
        <end position="651"/>
    </location>
</feature>
<dbReference type="KEGG" id="fgi:OP10G_2431"/>
<dbReference type="InterPro" id="IPR011059">
    <property type="entry name" value="Metal-dep_hydrolase_composite"/>
</dbReference>
<dbReference type="InterPro" id="IPR032466">
    <property type="entry name" value="Metal_Hydrolase"/>
</dbReference>
<feature type="compositionally biased region" description="Gly residues" evidence="1">
    <location>
        <begin position="639"/>
        <end position="651"/>
    </location>
</feature>
<accession>A0A068NW12</accession>
<keyword evidence="4" id="KW-0378">Hydrolase</keyword>
<evidence type="ECO:0000313" key="5">
    <source>
        <dbReference type="Proteomes" id="UP000027982"/>
    </source>
</evidence>
<dbReference type="STRING" id="661478.OP10G_2431"/>
<dbReference type="SUPFAM" id="SSF51338">
    <property type="entry name" value="Composite domain of metallo-dependent hydrolases"/>
    <property type="match status" value="2"/>
</dbReference>
<reference evidence="4 5" key="1">
    <citation type="journal article" date="2014" name="PLoS ONE">
        <title>The first complete genome sequence of the class fimbriimonadia in the phylum armatimonadetes.</title>
        <authorList>
            <person name="Hu Z.Y."/>
            <person name="Wang Y.Z."/>
            <person name="Im W.T."/>
            <person name="Wang S.Y."/>
            <person name="Zhao G.P."/>
            <person name="Zheng H.J."/>
            <person name="Quan Z.X."/>
        </authorList>
    </citation>
    <scope>NUCLEOTIDE SEQUENCE [LARGE SCALE GENOMIC DNA]</scope>
    <source>
        <strain evidence="4">Gsoil 348</strain>
    </source>
</reference>
<dbReference type="PANTHER" id="PTHR43135:SF3">
    <property type="entry name" value="ALPHA-D-RIBOSE 1-METHYLPHOSPHONATE 5-TRIPHOSPHATE DIPHOSPHATASE"/>
    <property type="match status" value="1"/>
</dbReference>
<dbReference type="InterPro" id="IPR006680">
    <property type="entry name" value="Amidohydro-rel"/>
</dbReference>
<dbReference type="InterPro" id="IPR051781">
    <property type="entry name" value="Metallo-dep_Hydrolase"/>
</dbReference>
<dbReference type="Gene3D" id="3.20.20.140">
    <property type="entry name" value="Metal-dependent hydrolases"/>
    <property type="match status" value="2"/>
</dbReference>
<feature type="domain" description="Amidohydrolase-related" evidence="3">
    <location>
        <begin position="768"/>
        <end position="860"/>
    </location>
</feature>
<dbReference type="EMBL" id="CP007139">
    <property type="protein sequence ID" value="AIE85799.1"/>
    <property type="molecule type" value="Genomic_DNA"/>
</dbReference>
<dbReference type="GO" id="GO:0016810">
    <property type="term" value="F:hydrolase activity, acting on carbon-nitrogen (but not peptide) bonds"/>
    <property type="evidence" value="ECO:0007669"/>
    <property type="project" value="InterPro"/>
</dbReference>
<dbReference type="Gene3D" id="2.30.40.10">
    <property type="entry name" value="Urease, subunit C, domain 1"/>
    <property type="match status" value="1"/>
</dbReference>
<dbReference type="PANTHER" id="PTHR43135">
    <property type="entry name" value="ALPHA-D-RIBOSE 1-METHYLPHOSPHONATE 5-TRIPHOSPHATE DIPHOSPHATASE"/>
    <property type="match status" value="1"/>
</dbReference>
<dbReference type="Pfam" id="PF01979">
    <property type="entry name" value="Amidohydro_1"/>
    <property type="match status" value="2"/>
</dbReference>